<dbReference type="RefSeq" id="WP_186853399.1">
    <property type="nucleotide sequence ID" value="NZ_JACOPO010000012.1"/>
</dbReference>
<evidence type="ECO:0000313" key="5">
    <source>
        <dbReference type="Proteomes" id="UP000628736"/>
    </source>
</evidence>
<feature type="domain" description="SLH" evidence="3">
    <location>
        <begin position="510"/>
        <end position="572"/>
    </location>
</feature>
<feature type="chain" id="PRO_5035158295" evidence="2">
    <location>
        <begin position="25"/>
        <end position="637"/>
    </location>
</feature>
<proteinExistence type="predicted"/>
<protein>
    <submittedName>
        <fullName evidence="4">S-layer homology domain-containing protein</fullName>
    </submittedName>
</protein>
<dbReference type="InterPro" id="IPR001119">
    <property type="entry name" value="SLH_dom"/>
</dbReference>
<evidence type="ECO:0000256" key="2">
    <source>
        <dbReference type="SAM" id="SignalP"/>
    </source>
</evidence>
<dbReference type="PANTHER" id="PTHR43308">
    <property type="entry name" value="OUTER MEMBRANE PROTEIN ALPHA-RELATED"/>
    <property type="match status" value="1"/>
</dbReference>
<name>A0A8J6JC10_9FIRM</name>
<evidence type="ECO:0000313" key="4">
    <source>
        <dbReference type="EMBL" id="MBC5723692.1"/>
    </source>
</evidence>
<accession>A0A8J6JC10</accession>
<keyword evidence="5" id="KW-1185">Reference proteome</keyword>
<evidence type="ECO:0000259" key="3">
    <source>
        <dbReference type="PROSITE" id="PS51272"/>
    </source>
</evidence>
<comment type="caution">
    <text evidence="4">The sequence shown here is derived from an EMBL/GenBank/DDBJ whole genome shotgun (WGS) entry which is preliminary data.</text>
</comment>
<evidence type="ECO:0000256" key="1">
    <source>
        <dbReference type="ARBA" id="ARBA00022737"/>
    </source>
</evidence>
<dbReference type="AlphaFoldDB" id="A0A8J6JC10"/>
<dbReference type="InterPro" id="IPR051465">
    <property type="entry name" value="Cell_Envelope_Struct_Comp"/>
</dbReference>
<keyword evidence="2" id="KW-0732">Signal</keyword>
<organism evidence="4 5">
    <name type="scientific">Flintibacter hominis</name>
    <dbReference type="NCBI Taxonomy" id="2763048"/>
    <lineage>
        <taxon>Bacteria</taxon>
        <taxon>Bacillati</taxon>
        <taxon>Bacillota</taxon>
        <taxon>Clostridia</taxon>
        <taxon>Eubacteriales</taxon>
        <taxon>Flintibacter</taxon>
    </lineage>
</organism>
<gene>
    <name evidence="4" type="ORF">H8S11_12825</name>
</gene>
<sequence>MARVMALALVVGLFPAGMAQSASAVELPEDEIKEMWEIALENGYTHYDTIDLCGGNSHMQGICVDDKMEYMYFSYTSALAKVDMKTGKVVGSVGGFGEGSFGTPGGAHLGCLAYYDGKIYGSLEYKEPGAKFFIAVFDEDAITEVGMDMKEMDTGVYGILLEEPTSDFRDPLNDVVSGANGFAVNEEKAGHKFGCSGIDGVTFAPMPGSDDDKMYLFVAYGVYGNNDYWKGRYDNNYNVLQVYDPEDFDQPYNESKGTGDSVLRRFTYERGLSTDYEESEVLTATDTLYAWTGTTSYGAQNMEYDKDTGDIVLYTYAPQQEWSKGHTLYVIDGSKVPVEREIEVGQSNTNSDQDAHDAAVAKAEEYKVDGKYPIGKHGVLKCICGNDCQPTVCGDTGITAMVCGGALPETATYGIASIGGGYYYIVDGATTASLFKRDDNYNFTRVTLDRPINAFNDIVEGDWYYKAVDYALTEGIMSGTSTDTFAPNATLTRAMVAQMLYSLEGKPAAGRADFADVAEGAWYADAISWAAGEGIVSGYGDTFGPNDPITREQLALILYGYAQMKEYDTTQGGMSIREFSDYTSISGWALEGLDWAVNAGLLSGKGNNTLVPTAGATRAEVAQIFMMFCQEVAKQSK</sequence>
<dbReference type="EMBL" id="JACOPO010000012">
    <property type="protein sequence ID" value="MBC5723692.1"/>
    <property type="molecule type" value="Genomic_DNA"/>
</dbReference>
<dbReference type="Pfam" id="PF00395">
    <property type="entry name" value="SLH"/>
    <property type="match status" value="3"/>
</dbReference>
<keyword evidence="1" id="KW-0677">Repeat</keyword>
<feature type="domain" description="SLH" evidence="3">
    <location>
        <begin position="576"/>
        <end position="637"/>
    </location>
</feature>
<reference evidence="4" key="1">
    <citation type="submission" date="2020-08" db="EMBL/GenBank/DDBJ databases">
        <title>Genome public.</title>
        <authorList>
            <person name="Liu C."/>
            <person name="Sun Q."/>
        </authorList>
    </citation>
    <scope>NUCLEOTIDE SEQUENCE</scope>
    <source>
        <strain evidence="4">NSJ-23</strain>
    </source>
</reference>
<dbReference type="PROSITE" id="PS51272">
    <property type="entry name" value="SLH"/>
    <property type="match status" value="3"/>
</dbReference>
<feature type="signal peptide" evidence="2">
    <location>
        <begin position="1"/>
        <end position="24"/>
    </location>
</feature>
<feature type="domain" description="SLH" evidence="3">
    <location>
        <begin position="451"/>
        <end position="509"/>
    </location>
</feature>
<dbReference type="Proteomes" id="UP000628736">
    <property type="component" value="Unassembled WGS sequence"/>
</dbReference>